<gene>
    <name evidence="3" type="ORF">ETAA8_08080</name>
</gene>
<dbReference type="Proteomes" id="UP000315017">
    <property type="component" value="Chromosome"/>
</dbReference>
<keyword evidence="2" id="KW-0732">Signal</keyword>
<protein>
    <submittedName>
        <fullName evidence="3">Uncharacterized protein</fullName>
    </submittedName>
</protein>
<evidence type="ECO:0000256" key="1">
    <source>
        <dbReference type="SAM" id="MobiDB-lite"/>
    </source>
</evidence>
<dbReference type="KEGG" id="aagg:ETAA8_08080"/>
<evidence type="ECO:0000256" key="2">
    <source>
        <dbReference type="SAM" id="SignalP"/>
    </source>
</evidence>
<evidence type="ECO:0000313" key="4">
    <source>
        <dbReference type="Proteomes" id="UP000315017"/>
    </source>
</evidence>
<feature type="chain" id="PRO_5022092445" evidence="2">
    <location>
        <begin position="32"/>
        <end position="186"/>
    </location>
</feature>
<evidence type="ECO:0000313" key="3">
    <source>
        <dbReference type="EMBL" id="QDU25738.1"/>
    </source>
</evidence>
<feature type="compositionally biased region" description="Polar residues" evidence="1">
    <location>
        <begin position="131"/>
        <end position="145"/>
    </location>
</feature>
<accession>A0A517Y677</accession>
<feature type="compositionally biased region" description="Polar residues" evidence="1">
    <location>
        <begin position="82"/>
        <end position="99"/>
    </location>
</feature>
<name>A0A517Y677_9BACT</name>
<proteinExistence type="predicted"/>
<organism evidence="3 4">
    <name type="scientific">Anatilimnocola aggregata</name>
    <dbReference type="NCBI Taxonomy" id="2528021"/>
    <lineage>
        <taxon>Bacteria</taxon>
        <taxon>Pseudomonadati</taxon>
        <taxon>Planctomycetota</taxon>
        <taxon>Planctomycetia</taxon>
        <taxon>Pirellulales</taxon>
        <taxon>Pirellulaceae</taxon>
        <taxon>Anatilimnocola</taxon>
    </lineage>
</organism>
<keyword evidence="4" id="KW-1185">Reference proteome</keyword>
<reference evidence="3 4" key="1">
    <citation type="submission" date="2019-02" db="EMBL/GenBank/DDBJ databases">
        <title>Deep-cultivation of Planctomycetes and their phenomic and genomic characterization uncovers novel biology.</title>
        <authorList>
            <person name="Wiegand S."/>
            <person name="Jogler M."/>
            <person name="Boedeker C."/>
            <person name="Pinto D."/>
            <person name="Vollmers J."/>
            <person name="Rivas-Marin E."/>
            <person name="Kohn T."/>
            <person name="Peeters S.H."/>
            <person name="Heuer A."/>
            <person name="Rast P."/>
            <person name="Oberbeckmann S."/>
            <person name="Bunk B."/>
            <person name="Jeske O."/>
            <person name="Meyerdierks A."/>
            <person name="Storesund J.E."/>
            <person name="Kallscheuer N."/>
            <person name="Luecker S."/>
            <person name="Lage O.M."/>
            <person name="Pohl T."/>
            <person name="Merkel B.J."/>
            <person name="Hornburger P."/>
            <person name="Mueller R.-W."/>
            <person name="Bruemmer F."/>
            <person name="Labrenz M."/>
            <person name="Spormann A.M."/>
            <person name="Op den Camp H."/>
            <person name="Overmann J."/>
            <person name="Amann R."/>
            <person name="Jetten M.S.M."/>
            <person name="Mascher T."/>
            <person name="Medema M.H."/>
            <person name="Devos D.P."/>
            <person name="Kaster A.-K."/>
            <person name="Ovreas L."/>
            <person name="Rohde M."/>
            <person name="Galperin M.Y."/>
            <person name="Jogler C."/>
        </authorList>
    </citation>
    <scope>NUCLEOTIDE SEQUENCE [LARGE SCALE GENOMIC DNA]</scope>
    <source>
        <strain evidence="3 4">ETA_A8</strain>
    </source>
</reference>
<sequence length="186" mass="19832" precursor="true">MFFAMSTARRSRFALSLASFALALIAVPAYGQAPTSGWKMPNLNPFQSKTSGPATGRVSDTSKPLVPPVLNPFKLIPGSGGKTSSSSYAKPQGPTTWQKVTGPPKRLARQTADFLNPFDDATPAPRDERVTGSNTLFNSQANQRASKPGTKEGTSRSWLPGWGGGRAAESKPKTVNEFLAQPQIEP</sequence>
<dbReference type="AlphaFoldDB" id="A0A517Y677"/>
<dbReference type="OrthoDB" id="279776at2"/>
<dbReference type="EMBL" id="CP036274">
    <property type="protein sequence ID" value="QDU25738.1"/>
    <property type="molecule type" value="Genomic_DNA"/>
</dbReference>
<feature type="region of interest" description="Disordered" evidence="1">
    <location>
        <begin position="48"/>
        <end position="186"/>
    </location>
</feature>
<feature type="compositionally biased region" description="Polar residues" evidence="1">
    <location>
        <begin position="48"/>
        <end position="62"/>
    </location>
</feature>
<dbReference type="RefSeq" id="WP_145085184.1">
    <property type="nucleotide sequence ID" value="NZ_CP036274.1"/>
</dbReference>
<feature type="signal peptide" evidence="2">
    <location>
        <begin position="1"/>
        <end position="31"/>
    </location>
</feature>